<dbReference type="EMBL" id="JAGHQL010000021">
    <property type="protein sequence ID" value="KAH0544300.1"/>
    <property type="molecule type" value="Genomic_DNA"/>
</dbReference>
<keyword evidence="1" id="KW-0175">Coiled coil</keyword>
<evidence type="ECO:0000313" key="5">
    <source>
        <dbReference type="Proteomes" id="UP000698800"/>
    </source>
</evidence>
<dbReference type="Proteomes" id="UP000698800">
    <property type="component" value="Unassembled WGS sequence"/>
</dbReference>
<keyword evidence="5" id="KW-1185">Reference proteome</keyword>
<dbReference type="GO" id="GO:0033551">
    <property type="term" value="C:monopolin complex"/>
    <property type="evidence" value="ECO:0007669"/>
    <property type="project" value="InterPro"/>
</dbReference>
<comment type="caution">
    <text evidence="4">The sequence shown here is derived from an EMBL/GenBank/DDBJ whole genome shotgun (WGS) entry which is preliminary data.</text>
</comment>
<accession>A0A9P8IAX7</accession>
<feature type="compositionally biased region" description="Polar residues" evidence="2">
    <location>
        <begin position="256"/>
        <end position="271"/>
    </location>
</feature>
<feature type="coiled-coil region" evidence="1">
    <location>
        <begin position="322"/>
        <end position="408"/>
    </location>
</feature>
<dbReference type="PANTHER" id="PTHR28006">
    <property type="entry name" value="MONOPOLIN COMPLEX SUBUNIT CSM1"/>
    <property type="match status" value="1"/>
</dbReference>
<evidence type="ECO:0000259" key="3">
    <source>
        <dbReference type="Pfam" id="PF12539"/>
    </source>
</evidence>
<dbReference type="GO" id="GO:0034506">
    <property type="term" value="C:chromosome, centromeric core domain"/>
    <property type="evidence" value="ECO:0007669"/>
    <property type="project" value="TreeGrafter"/>
</dbReference>
<dbReference type="GO" id="GO:0045144">
    <property type="term" value="P:meiotic sister chromatid segregation"/>
    <property type="evidence" value="ECO:0007669"/>
    <property type="project" value="TreeGrafter"/>
</dbReference>
<dbReference type="GO" id="GO:0005730">
    <property type="term" value="C:nucleolus"/>
    <property type="evidence" value="ECO:0007669"/>
    <property type="project" value="TreeGrafter"/>
</dbReference>
<proteinExistence type="predicted"/>
<sequence>MPRRNTSLSTISAMLDSDFETSHSDPDGMPTPDSAIDNIVVGKKTRQQPKGGVGKGTKTKASSRRVSGASVLSVRKNAPKKKALDNKARRRQALVEQNSRRYGSDTEEVDEFADQDESAMVDDLNTPPTYTKKSASRGKPPTTRVTKNAIQRVKGKTSKSVSAHTEYTINEEESSLEAIRHAARAPTVSSSKVAKLSLLDRRQASVEPRNPASKYAIERVVPETQTDMDTSVFALENESEGEPTPRPAARHISRARSVSKTCQPLPVQSSVGRKRAGSGSDVDRGGRTDPLLRRKLGDITKKFENLDLKYRNLREVGVKEAEANLEKLKKSTVERIKAAENLIASLQSELATQTNLAKESKSLKGQLDTRDAEFTKLQSQVSQLLSSLSNAQNENNALSAKLAASRNAASSVQSSEARVPGSAAKSNGGFRTVMVGSAEVAQAAVTAKLKEDLYADLSGLIIRAVKREEDTDVYDCLQTGRNGTLHFKLAVPNGNDRNSDYEEAPFLYMPQLEANRDRALLDILPDYLGEELTFPRESAGHFYAKVVGVLSKKYTEE</sequence>
<evidence type="ECO:0000256" key="2">
    <source>
        <dbReference type="SAM" id="MobiDB-lite"/>
    </source>
</evidence>
<dbReference type="FunFam" id="3.90.1150.80:FF:000001">
    <property type="entry name" value="Chromosome segregation protein (Pcs1)"/>
    <property type="match status" value="1"/>
</dbReference>
<dbReference type="InterPro" id="IPR020981">
    <property type="entry name" value="Csm1/Pcs1_C"/>
</dbReference>
<feature type="compositionally biased region" description="Polar residues" evidence="2">
    <location>
        <begin position="1"/>
        <end position="12"/>
    </location>
</feature>
<dbReference type="Gene3D" id="3.90.1150.80">
    <property type="match status" value="1"/>
</dbReference>
<organism evidence="4 5">
    <name type="scientific">Glutinoglossum americanum</name>
    <dbReference type="NCBI Taxonomy" id="1670608"/>
    <lineage>
        <taxon>Eukaryota</taxon>
        <taxon>Fungi</taxon>
        <taxon>Dikarya</taxon>
        <taxon>Ascomycota</taxon>
        <taxon>Pezizomycotina</taxon>
        <taxon>Geoglossomycetes</taxon>
        <taxon>Geoglossales</taxon>
        <taxon>Geoglossaceae</taxon>
        <taxon>Glutinoglossum</taxon>
    </lineage>
</organism>
<name>A0A9P8IAX7_9PEZI</name>
<dbReference type="InterPro" id="IPR038608">
    <property type="entry name" value="Csm1/Pcs1_C_sf"/>
</dbReference>
<feature type="compositionally biased region" description="Basic and acidic residues" evidence="2">
    <location>
        <begin position="281"/>
        <end position="290"/>
    </location>
</feature>
<protein>
    <recommendedName>
        <fullName evidence="3">Monopolin complex subunit Csm1/Pcs1 C-terminal domain-containing protein</fullName>
    </recommendedName>
</protein>
<evidence type="ECO:0000313" key="4">
    <source>
        <dbReference type="EMBL" id="KAH0544300.1"/>
    </source>
</evidence>
<dbReference type="AlphaFoldDB" id="A0A9P8IAX7"/>
<dbReference type="GO" id="GO:0072686">
    <property type="term" value="C:mitotic spindle"/>
    <property type="evidence" value="ECO:0007669"/>
    <property type="project" value="TreeGrafter"/>
</dbReference>
<dbReference type="CDD" id="cd23787">
    <property type="entry name" value="RWD_CSM1"/>
    <property type="match status" value="1"/>
</dbReference>
<evidence type="ECO:0000256" key="1">
    <source>
        <dbReference type="SAM" id="Coils"/>
    </source>
</evidence>
<dbReference type="Pfam" id="PF12539">
    <property type="entry name" value="Csm1"/>
    <property type="match status" value="1"/>
</dbReference>
<gene>
    <name evidence="4" type="ORF">FGG08_001563</name>
</gene>
<feature type="compositionally biased region" description="Acidic residues" evidence="2">
    <location>
        <begin position="105"/>
        <end position="120"/>
    </location>
</feature>
<dbReference type="PANTHER" id="PTHR28006:SF1">
    <property type="entry name" value="MONOPOLIN COMPLEX SUBUNIT CSM1"/>
    <property type="match status" value="1"/>
</dbReference>
<dbReference type="InterPro" id="IPR040349">
    <property type="entry name" value="Csm1/Pcs1"/>
</dbReference>
<feature type="domain" description="Monopolin complex subunit Csm1/Pcs1 C-terminal" evidence="3">
    <location>
        <begin position="449"/>
        <end position="536"/>
    </location>
</feature>
<feature type="region of interest" description="Disordered" evidence="2">
    <location>
        <begin position="1"/>
        <end position="165"/>
    </location>
</feature>
<dbReference type="GO" id="GO:0051315">
    <property type="term" value="P:attachment of mitotic spindle microtubules to kinetochore"/>
    <property type="evidence" value="ECO:0007669"/>
    <property type="project" value="TreeGrafter"/>
</dbReference>
<dbReference type="GO" id="GO:1990644">
    <property type="term" value="F:microtubule site clamp"/>
    <property type="evidence" value="ECO:0007669"/>
    <property type="project" value="TreeGrafter"/>
</dbReference>
<dbReference type="OrthoDB" id="2431049at2759"/>
<feature type="region of interest" description="Disordered" evidence="2">
    <location>
        <begin position="236"/>
        <end position="290"/>
    </location>
</feature>
<reference evidence="4" key="1">
    <citation type="submission" date="2021-03" db="EMBL/GenBank/DDBJ databases">
        <title>Comparative genomics and phylogenomic investigation of the class Geoglossomycetes provide insights into ecological specialization and systematics.</title>
        <authorList>
            <person name="Melie T."/>
            <person name="Pirro S."/>
            <person name="Miller A.N."/>
            <person name="Quandt A."/>
        </authorList>
    </citation>
    <scope>NUCLEOTIDE SEQUENCE</scope>
    <source>
        <strain evidence="4">GBOQ0MN5Z8</strain>
    </source>
</reference>